<keyword evidence="4" id="KW-1185">Reference proteome</keyword>
<evidence type="ECO:0000313" key="4">
    <source>
        <dbReference type="Proteomes" id="UP000175968"/>
    </source>
</evidence>
<sequence length="198" mass="22557">MKRILFFVFLLGVSLSGYAQDEFNNTFKPIPPKHPEEEKDIPPKEISPKVTPPDVIKKKDSLPFDPKKLFDNPYLYKKPANTEGIYYRQNQFLGSFKTQALTAKIRYRDAAFLDGDKVKVYLNDKVIVPEVVLEGDFKGFEIKLEKGINRVDIEALNEGFASPNTAQFEVYDDKGVAVMNDQWNVGTGYKASIIIIKE</sequence>
<protein>
    <recommendedName>
        <fullName evidence="5">Secreted protein</fullName>
    </recommendedName>
</protein>
<feature type="compositionally biased region" description="Basic and acidic residues" evidence="1">
    <location>
        <begin position="33"/>
        <end position="47"/>
    </location>
</feature>
<dbReference type="RefSeq" id="WP_035638126.1">
    <property type="nucleotide sequence ID" value="NZ_CP017479.1"/>
</dbReference>
<accession>A0AAC9I693</accession>
<evidence type="ECO:0000256" key="2">
    <source>
        <dbReference type="SAM" id="SignalP"/>
    </source>
</evidence>
<dbReference type="EMBL" id="CP017479">
    <property type="protein sequence ID" value="AOW10455.1"/>
    <property type="molecule type" value="Genomic_DNA"/>
</dbReference>
<gene>
    <name evidence="3" type="ORF">EM308_13605</name>
</gene>
<keyword evidence="2" id="KW-0732">Signal</keyword>
<evidence type="ECO:0008006" key="5">
    <source>
        <dbReference type="Google" id="ProtNLM"/>
    </source>
</evidence>
<dbReference type="AlphaFoldDB" id="A0AAC9I693"/>
<feature type="region of interest" description="Disordered" evidence="1">
    <location>
        <begin position="27"/>
        <end position="59"/>
    </location>
</feature>
<feature type="signal peptide" evidence="2">
    <location>
        <begin position="1"/>
        <end position="19"/>
    </location>
</feature>
<name>A0AAC9I693_9FLAO</name>
<dbReference type="KEGG" id="fgl:EM308_13605"/>
<evidence type="ECO:0000313" key="3">
    <source>
        <dbReference type="EMBL" id="AOW10455.1"/>
    </source>
</evidence>
<proteinExistence type="predicted"/>
<evidence type="ECO:0000256" key="1">
    <source>
        <dbReference type="SAM" id="MobiDB-lite"/>
    </source>
</evidence>
<dbReference type="Proteomes" id="UP000175968">
    <property type="component" value="Chromosome"/>
</dbReference>
<reference evidence="3 4" key="1">
    <citation type="submission" date="2016-10" db="EMBL/GenBank/DDBJ databases">
        <title>Flavobacterium gilvum sp. nov., isolated from stream water.</title>
        <authorList>
            <person name="Shin S.-K."/>
            <person name="Cho Y.-J."/>
            <person name="Yi H."/>
        </authorList>
    </citation>
    <scope>NUCLEOTIDE SEQUENCE [LARGE SCALE GENOMIC DNA]</scope>
    <source>
        <strain evidence="3 4">EM1308</strain>
    </source>
</reference>
<feature type="chain" id="PRO_5042035030" description="Secreted protein" evidence="2">
    <location>
        <begin position="20"/>
        <end position="198"/>
    </location>
</feature>
<organism evidence="3 4">
    <name type="scientific">Flavobacterium gilvum</name>
    <dbReference type="NCBI Taxonomy" id="1492737"/>
    <lineage>
        <taxon>Bacteria</taxon>
        <taxon>Pseudomonadati</taxon>
        <taxon>Bacteroidota</taxon>
        <taxon>Flavobacteriia</taxon>
        <taxon>Flavobacteriales</taxon>
        <taxon>Flavobacteriaceae</taxon>
        <taxon>Flavobacterium</taxon>
    </lineage>
</organism>